<dbReference type="OrthoDB" id="9787129at2"/>
<evidence type="ECO:0000313" key="9">
    <source>
        <dbReference type="EMBL" id="SHJ44167.1"/>
    </source>
</evidence>
<evidence type="ECO:0000256" key="6">
    <source>
        <dbReference type="ARBA" id="ARBA00023136"/>
    </source>
</evidence>
<evidence type="ECO:0000256" key="2">
    <source>
        <dbReference type="ARBA" id="ARBA00022448"/>
    </source>
</evidence>
<comment type="similarity">
    <text evidence="7">Belongs to the GntP permease family.</text>
</comment>
<dbReference type="Pfam" id="PF02447">
    <property type="entry name" value="GntP_permease"/>
    <property type="match status" value="1"/>
</dbReference>
<feature type="transmembrane region" description="Helical" evidence="8">
    <location>
        <begin position="378"/>
        <end position="401"/>
    </location>
</feature>
<evidence type="ECO:0000256" key="1">
    <source>
        <dbReference type="ARBA" id="ARBA00004651"/>
    </source>
</evidence>
<feature type="transmembrane region" description="Helical" evidence="8">
    <location>
        <begin position="338"/>
        <end position="366"/>
    </location>
</feature>
<dbReference type="STRING" id="228958.SAMN04488007_0350"/>
<keyword evidence="5 8" id="KW-1133">Transmembrane helix</keyword>
<feature type="transmembrane region" description="Helical" evidence="8">
    <location>
        <begin position="413"/>
        <end position="434"/>
    </location>
</feature>
<keyword evidence="4 8" id="KW-0812">Transmembrane</keyword>
<proteinExistence type="inferred from homology"/>
<dbReference type="AlphaFoldDB" id="A0A1M6JBY7"/>
<dbReference type="GO" id="GO:0005886">
    <property type="term" value="C:plasma membrane"/>
    <property type="evidence" value="ECO:0007669"/>
    <property type="project" value="UniProtKB-SubCell"/>
</dbReference>
<feature type="transmembrane region" description="Helical" evidence="8">
    <location>
        <begin position="225"/>
        <end position="246"/>
    </location>
</feature>
<keyword evidence="3" id="KW-1003">Cell membrane</keyword>
<dbReference type="PANTHER" id="PTHR30354">
    <property type="entry name" value="GNT FAMILY GLUCONATE TRANSPORTER"/>
    <property type="match status" value="1"/>
</dbReference>
<accession>A0A1M6JBY7</accession>
<evidence type="ECO:0000256" key="3">
    <source>
        <dbReference type="ARBA" id="ARBA00022475"/>
    </source>
</evidence>
<keyword evidence="10" id="KW-1185">Reference proteome</keyword>
<feature type="transmembrane region" description="Helical" evidence="8">
    <location>
        <begin position="28"/>
        <end position="50"/>
    </location>
</feature>
<dbReference type="GO" id="GO:0015128">
    <property type="term" value="F:gluconate transmembrane transporter activity"/>
    <property type="evidence" value="ECO:0007669"/>
    <property type="project" value="InterPro"/>
</dbReference>
<evidence type="ECO:0000256" key="4">
    <source>
        <dbReference type="ARBA" id="ARBA00022692"/>
    </source>
</evidence>
<comment type="subcellular location">
    <subcellularLocation>
        <location evidence="1">Cell membrane</location>
        <topology evidence="1">Multi-pass membrane protein</topology>
    </subcellularLocation>
</comment>
<keyword evidence="2" id="KW-0813">Transport</keyword>
<evidence type="ECO:0000256" key="5">
    <source>
        <dbReference type="ARBA" id="ARBA00022989"/>
    </source>
</evidence>
<feature type="transmembrane region" description="Helical" evidence="8">
    <location>
        <begin position="57"/>
        <end position="76"/>
    </location>
</feature>
<keyword evidence="6 8" id="KW-0472">Membrane</keyword>
<dbReference type="EMBL" id="FQZX01000001">
    <property type="protein sequence ID" value="SHJ44167.1"/>
    <property type="molecule type" value="Genomic_DNA"/>
</dbReference>
<feature type="transmembrane region" description="Helical" evidence="8">
    <location>
        <begin position="174"/>
        <end position="193"/>
    </location>
</feature>
<name>A0A1M6JBY7_9FLAO</name>
<evidence type="ECO:0000256" key="8">
    <source>
        <dbReference type="SAM" id="Phobius"/>
    </source>
</evidence>
<dbReference type="NCBIfam" id="TIGR00791">
    <property type="entry name" value="gntP"/>
    <property type="match status" value="1"/>
</dbReference>
<dbReference type="PANTHER" id="PTHR30354:SF22">
    <property type="entry name" value="HIGH-AFFINITY GLUCONATE TRANSPORTER"/>
    <property type="match status" value="1"/>
</dbReference>
<gene>
    <name evidence="9" type="ORF">SAMN04488007_0350</name>
</gene>
<feature type="transmembrane region" description="Helical" evidence="8">
    <location>
        <begin position="96"/>
        <end position="129"/>
    </location>
</feature>
<reference evidence="10" key="1">
    <citation type="submission" date="2016-11" db="EMBL/GenBank/DDBJ databases">
        <authorList>
            <person name="Varghese N."/>
            <person name="Submissions S."/>
        </authorList>
    </citation>
    <scope>NUCLEOTIDE SEQUENCE [LARGE SCALE GENOMIC DNA]</scope>
    <source>
        <strain evidence="10">DSM 16478</strain>
    </source>
</reference>
<evidence type="ECO:0000313" key="10">
    <source>
        <dbReference type="Proteomes" id="UP000184314"/>
    </source>
</evidence>
<dbReference type="PIRSF" id="PIRSF002746">
    <property type="entry name" value="Gluconate_transporter"/>
    <property type="match status" value="1"/>
</dbReference>
<sequence>MPLFIVILGILLLFLLIAKFKLNAFITFIIVSLFVGIAEGMEPISVVNSIQKGIGNILGFLVIILGLGAMLGKLVADSGAAQRITTKLVEKFGKKNIQWAVVLTGFIVGIPMFYSVGFVILVPLVFTIAAATGLPLLYVGLPMLASLSVTHGYLPPHPAPTALASMFNADIGKTLLYGIIVAIPAIIVAGPLLSRTLKGINATPLKEFLNPVVLKEDEMPSMANSIISALLPVILIAVAALAQLLLPADFFLTKILVFMGNPAIAMLIAVLVAIYTLGLGQGKSMKEVMDSVGSAITGITMVLLIIAGSGALKQVLIDSGVSEYIGGILEQSSISPLILAWLIATIIRVCVGSATVAGLTAAGIVLPLVQGTGASPELMVLAIGSGSLMLSHVNDSGFWLFKEYFNLSVKDTLKSWTVMETTVGVMGLIGVLVINTFI</sequence>
<feature type="transmembrane region" description="Helical" evidence="8">
    <location>
        <begin position="292"/>
        <end position="312"/>
    </location>
</feature>
<dbReference type="Proteomes" id="UP000184314">
    <property type="component" value="Unassembled WGS sequence"/>
</dbReference>
<dbReference type="RefSeq" id="WP_073240682.1">
    <property type="nucleotide sequence ID" value="NZ_CANLFZ010000002.1"/>
</dbReference>
<protein>
    <submittedName>
        <fullName evidence="9">Gnt-I system high-affinity gluconate transporter</fullName>
    </submittedName>
</protein>
<evidence type="ECO:0000256" key="7">
    <source>
        <dbReference type="ARBA" id="ARBA00049663"/>
    </source>
</evidence>
<feature type="transmembrane region" description="Helical" evidence="8">
    <location>
        <begin position="258"/>
        <end position="280"/>
    </location>
</feature>
<organism evidence="9 10">
    <name type="scientific">Maribacter aquivivus</name>
    <dbReference type="NCBI Taxonomy" id="228958"/>
    <lineage>
        <taxon>Bacteria</taxon>
        <taxon>Pseudomonadati</taxon>
        <taxon>Bacteroidota</taxon>
        <taxon>Flavobacteriia</taxon>
        <taxon>Flavobacteriales</taxon>
        <taxon>Flavobacteriaceae</taxon>
        <taxon>Maribacter</taxon>
    </lineage>
</organism>
<dbReference type="InterPro" id="IPR003474">
    <property type="entry name" value="Glcn_transporter"/>
</dbReference>
<feature type="transmembrane region" description="Helical" evidence="8">
    <location>
        <begin position="136"/>
        <end position="154"/>
    </location>
</feature>